<feature type="compositionally biased region" description="Basic and acidic residues" evidence="1">
    <location>
        <begin position="73"/>
        <end position="83"/>
    </location>
</feature>
<dbReference type="Proteomes" id="UP000799302">
    <property type="component" value="Unassembled WGS sequence"/>
</dbReference>
<dbReference type="AlphaFoldDB" id="A0A6A6UP98"/>
<keyword evidence="3" id="KW-1185">Reference proteome</keyword>
<feature type="compositionally biased region" description="Gly residues" evidence="1">
    <location>
        <begin position="275"/>
        <end position="300"/>
    </location>
</feature>
<protein>
    <recommendedName>
        <fullName evidence="4">Cell surface protein</fullName>
    </recommendedName>
</protein>
<organism evidence="2 3">
    <name type="scientific">Microthyrium microscopicum</name>
    <dbReference type="NCBI Taxonomy" id="703497"/>
    <lineage>
        <taxon>Eukaryota</taxon>
        <taxon>Fungi</taxon>
        <taxon>Dikarya</taxon>
        <taxon>Ascomycota</taxon>
        <taxon>Pezizomycotina</taxon>
        <taxon>Dothideomycetes</taxon>
        <taxon>Dothideomycetes incertae sedis</taxon>
        <taxon>Microthyriales</taxon>
        <taxon>Microthyriaceae</taxon>
        <taxon>Microthyrium</taxon>
    </lineage>
</organism>
<evidence type="ECO:0000256" key="1">
    <source>
        <dbReference type="SAM" id="MobiDB-lite"/>
    </source>
</evidence>
<feature type="compositionally biased region" description="Gly residues" evidence="1">
    <location>
        <begin position="253"/>
        <end position="266"/>
    </location>
</feature>
<feature type="compositionally biased region" description="Gly residues" evidence="1">
    <location>
        <begin position="187"/>
        <end position="205"/>
    </location>
</feature>
<gene>
    <name evidence="2" type="ORF">BT63DRAFT_419425</name>
</gene>
<evidence type="ECO:0000313" key="3">
    <source>
        <dbReference type="Proteomes" id="UP000799302"/>
    </source>
</evidence>
<dbReference type="PANTHER" id="PTHR39606">
    <property type="entry name" value="SURFACE PROTEIN, PUTATIVE-RELATED"/>
    <property type="match status" value="1"/>
</dbReference>
<proteinExistence type="predicted"/>
<reference evidence="2" key="1">
    <citation type="journal article" date="2020" name="Stud. Mycol.">
        <title>101 Dothideomycetes genomes: a test case for predicting lifestyles and emergence of pathogens.</title>
        <authorList>
            <person name="Haridas S."/>
            <person name="Albert R."/>
            <person name="Binder M."/>
            <person name="Bloem J."/>
            <person name="Labutti K."/>
            <person name="Salamov A."/>
            <person name="Andreopoulos B."/>
            <person name="Baker S."/>
            <person name="Barry K."/>
            <person name="Bills G."/>
            <person name="Bluhm B."/>
            <person name="Cannon C."/>
            <person name="Castanera R."/>
            <person name="Culley D."/>
            <person name="Daum C."/>
            <person name="Ezra D."/>
            <person name="Gonzalez J."/>
            <person name="Henrissat B."/>
            <person name="Kuo A."/>
            <person name="Liang C."/>
            <person name="Lipzen A."/>
            <person name="Lutzoni F."/>
            <person name="Magnuson J."/>
            <person name="Mondo S."/>
            <person name="Nolan M."/>
            <person name="Ohm R."/>
            <person name="Pangilinan J."/>
            <person name="Park H.-J."/>
            <person name="Ramirez L."/>
            <person name="Alfaro M."/>
            <person name="Sun H."/>
            <person name="Tritt A."/>
            <person name="Yoshinaga Y."/>
            <person name="Zwiers L.-H."/>
            <person name="Turgeon B."/>
            <person name="Goodwin S."/>
            <person name="Spatafora J."/>
            <person name="Crous P."/>
            <person name="Grigoriev I."/>
        </authorList>
    </citation>
    <scope>NUCLEOTIDE SEQUENCE</scope>
    <source>
        <strain evidence="2">CBS 115976</strain>
    </source>
</reference>
<feature type="compositionally biased region" description="Basic and acidic residues" evidence="1">
    <location>
        <begin position="155"/>
        <end position="165"/>
    </location>
</feature>
<name>A0A6A6UP98_9PEZI</name>
<dbReference type="PANTHER" id="PTHR39606:SF1">
    <property type="entry name" value="CELL SURFACE PROTEIN"/>
    <property type="match status" value="1"/>
</dbReference>
<feature type="compositionally biased region" description="Low complexity" evidence="1">
    <location>
        <begin position="23"/>
        <end position="48"/>
    </location>
</feature>
<feature type="region of interest" description="Disordered" evidence="1">
    <location>
        <begin position="14"/>
        <end position="340"/>
    </location>
</feature>
<dbReference type="OrthoDB" id="2590867at2759"/>
<accession>A0A6A6UP98</accession>
<sequence>MSNLVEKVKAKVDNVLHKDHNDTTGTHATGTHTTGTGVGAHTGTHATGTGVGVGSHNTTTTAGPHDSNLANKADPRVDSDRDGSTNMGAAQHGPGAHNTSHTGAGLGAGVGAGSHHTTGAHIGAGTTHHAGDGLGHNTSSTTTAGPHSSNIANKLDPRVDSDRDGSTNMGAAQHGPGAHNTSHTTGTGLGAGTTGGYGSTTGGYGSTNAGPHDSNLANKVDPRVDSDRDGSRNAGAAAYGPGATNTGNTFGQGHTGVGAGTTGIGSTGHHAGHTAGVGAGTTGLGSTGNYAGQGGLGSGTGPASNTAGPHKSDMLNKADPRVDSDLDGSRTVGGNNTQNY</sequence>
<feature type="compositionally biased region" description="Low complexity" evidence="1">
    <location>
        <begin position="113"/>
        <end position="128"/>
    </location>
</feature>
<feature type="compositionally biased region" description="Basic and acidic residues" evidence="1">
    <location>
        <begin position="310"/>
        <end position="328"/>
    </location>
</feature>
<evidence type="ECO:0008006" key="4">
    <source>
        <dbReference type="Google" id="ProtNLM"/>
    </source>
</evidence>
<evidence type="ECO:0000313" key="2">
    <source>
        <dbReference type="EMBL" id="KAF2674115.1"/>
    </source>
</evidence>
<feature type="compositionally biased region" description="Polar residues" evidence="1">
    <location>
        <begin position="137"/>
        <end position="152"/>
    </location>
</feature>
<feature type="compositionally biased region" description="Basic and acidic residues" evidence="1">
    <location>
        <begin position="220"/>
        <end position="231"/>
    </location>
</feature>
<dbReference type="EMBL" id="MU004230">
    <property type="protein sequence ID" value="KAF2674115.1"/>
    <property type="molecule type" value="Genomic_DNA"/>
</dbReference>